<evidence type="ECO:0000313" key="3">
    <source>
        <dbReference type="EMBL" id="CAD7459662.1"/>
    </source>
</evidence>
<dbReference type="PANTHER" id="PTHR12205">
    <property type="entry name" value="CENTROMERE/KINETOCHORE PROTEIN ZW10"/>
    <property type="match status" value="1"/>
</dbReference>
<feature type="domain" description="Centromere/kinetochore protein zw10 N-terminal" evidence="1">
    <location>
        <begin position="46"/>
        <end position="136"/>
    </location>
</feature>
<dbReference type="EMBL" id="OE003040">
    <property type="protein sequence ID" value="CAD7459662.1"/>
    <property type="molecule type" value="Genomic_DNA"/>
</dbReference>
<dbReference type="GO" id="GO:0006888">
    <property type="term" value="P:endoplasmic reticulum to Golgi vesicle-mediated transport"/>
    <property type="evidence" value="ECO:0007669"/>
    <property type="project" value="TreeGrafter"/>
</dbReference>
<feature type="domain" description="Centromere/kinetochore protein zw10 middle" evidence="2">
    <location>
        <begin position="194"/>
        <end position="398"/>
    </location>
</feature>
<gene>
    <name evidence="3" type="ORF">TTEB3V08_LOCUS7611</name>
</gene>
<proteinExistence type="predicted"/>
<reference evidence="3" key="1">
    <citation type="submission" date="2020-11" db="EMBL/GenBank/DDBJ databases">
        <authorList>
            <person name="Tran Van P."/>
        </authorList>
    </citation>
    <scope>NUCLEOTIDE SEQUENCE</scope>
</reference>
<sequence>MSTLRMSRTKPPKVVLLCEATDIASIEQMTKIEVRDLSDNISHLTSSLQSLKYDVKQVMTHNYVKLSEMPEDPANFQSQAVELSGEMERLEERIKIQIKSELQNSTGELQTLSVSLQKAALKLQFINQLVTIDTLLKRASEAHTNKQYLEEVEALKSLLELLQQATKTESPEIFRALSLERVYLYERFMWEEMQLDNGCHQTSLKVVVDTDSELERVFQALASMDQLTLNLHKFSTKVLKLLLEPCILQSVSVKCVGNKDTNTVVIDVKTTDNTTLARPELAIVLSNLQMALEFLATHLNIRVDDRGTFLHLVGEVISEELCRCLITDCLGEHVPSSSRELTAFDIVAQQIQGFQTYLVSIGFLKASDKSLVDYAKNVDILCANKECQLLLERARSIMKRDLHDTVEVGLKKPEEELTSLIDKEQDITRTLLSDNTFQFPGCHIRLIVWIEIQQLASVGITFQTIPRENGTKNTLCFNLGLYSCFRFIILVQT</sequence>
<dbReference type="GO" id="GO:0005737">
    <property type="term" value="C:cytoplasm"/>
    <property type="evidence" value="ECO:0007669"/>
    <property type="project" value="GOC"/>
</dbReference>
<accession>A0A7R9IJR3</accession>
<evidence type="ECO:0008006" key="4">
    <source>
        <dbReference type="Google" id="ProtNLM"/>
    </source>
</evidence>
<dbReference type="InterPro" id="IPR009361">
    <property type="entry name" value="Zw10_N"/>
</dbReference>
<protein>
    <recommendedName>
        <fullName evidence="4">Centromere/kinetochore protein zw10-like protein</fullName>
    </recommendedName>
</protein>
<dbReference type="GO" id="GO:1990423">
    <property type="term" value="C:RZZ complex"/>
    <property type="evidence" value="ECO:0007669"/>
    <property type="project" value="TreeGrafter"/>
</dbReference>
<evidence type="ECO:0000259" key="2">
    <source>
        <dbReference type="Pfam" id="PF20665"/>
    </source>
</evidence>
<dbReference type="Pfam" id="PF06248">
    <property type="entry name" value="Zw10_N"/>
    <property type="match status" value="1"/>
</dbReference>
<name>A0A7R9IJR3_9NEOP</name>
<dbReference type="InterPro" id="IPR048344">
    <property type="entry name" value="Zw10_middle"/>
</dbReference>
<evidence type="ECO:0000259" key="1">
    <source>
        <dbReference type="Pfam" id="PF06248"/>
    </source>
</evidence>
<dbReference type="GO" id="GO:0005634">
    <property type="term" value="C:nucleus"/>
    <property type="evidence" value="ECO:0007669"/>
    <property type="project" value="InterPro"/>
</dbReference>
<dbReference type="GO" id="GO:0007094">
    <property type="term" value="P:mitotic spindle assembly checkpoint signaling"/>
    <property type="evidence" value="ECO:0007669"/>
    <property type="project" value="TreeGrafter"/>
</dbReference>
<dbReference type="PANTHER" id="PTHR12205:SF0">
    <property type="entry name" value="CENTROMERE_KINETOCHORE PROTEIN ZW10 HOMOLOG"/>
    <property type="match status" value="1"/>
</dbReference>
<dbReference type="Pfam" id="PF20665">
    <property type="entry name" value="Zw10_middle"/>
    <property type="match status" value="1"/>
</dbReference>
<dbReference type="AlphaFoldDB" id="A0A7R9IJR3"/>
<organism evidence="3">
    <name type="scientific">Timema tahoe</name>
    <dbReference type="NCBI Taxonomy" id="61484"/>
    <lineage>
        <taxon>Eukaryota</taxon>
        <taxon>Metazoa</taxon>
        <taxon>Ecdysozoa</taxon>
        <taxon>Arthropoda</taxon>
        <taxon>Hexapoda</taxon>
        <taxon>Insecta</taxon>
        <taxon>Pterygota</taxon>
        <taxon>Neoptera</taxon>
        <taxon>Polyneoptera</taxon>
        <taxon>Phasmatodea</taxon>
        <taxon>Timematodea</taxon>
        <taxon>Timematoidea</taxon>
        <taxon>Timematidae</taxon>
        <taxon>Timema</taxon>
    </lineage>
</organism>